<dbReference type="EMBL" id="JANIEX010000658">
    <property type="protein sequence ID" value="KAJ3564491.1"/>
    <property type="molecule type" value="Genomic_DNA"/>
</dbReference>
<protein>
    <submittedName>
        <fullName evidence="1">Uncharacterized protein</fullName>
    </submittedName>
</protein>
<reference evidence="1" key="1">
    <citation type="submission" date="2022-07" db="EMBL/GenBank/DDBJ databases">
        <title>Genome Sequence of Leucocoprinus birnbaumii.</title>
        <authorList>
            <person name="Buettner E."/>
        </authorList>
    </citation>
    <scope>NUCLEOTIDE SEQUENCE</scope>
    <source>
        <strain evidence="1">VT141</strain>
    </source>
</reference>
<keyword evidence="2" id="KW-1185">Reference proteome</keyword>
<accession>A0AAD5YTW8</accession>
<evidence type="ECO:0000313" key="2">
    <source>
        <dbReference type="Proteomes" id="UP001213000"/>
    </source>
</evidence>
<dbReference type="AlphaFoldDB" id="A0AAD5YTW8"/>
<proteinExistence type="predicted"/>
<sequence length="323" mass="38062">MYDEGMWDDETREILSVVQEGDIVILLFHAPCRLDYFHPHRIEIPGTGAFVSFICVPISHVIGDALSNVSLRIDFLSKHIPFLCPKIHILEVSITYSAALAGSFIKNMVFLSNPIRSKVHGHDSPEIIFMTTDWDYAAQSLEKAEVNEIEFGRELQKYHHPLERLECRSIEHFWESIQRVAGRLDRPLDESNSAGQDLATQIRRDAEDWRAKWVQQDIDKLYVELDKTPTGRLMRRRLKRTSEDQSKYLEPILSRMDDADLDEEERKTLEEKMEEEYALSRREFQRHFEIIQEMEIPIGRYLREFYNLPPPIEPKKKKRFVLF</sequence>
<name>A0AAD5YTW8_9AGAR</name>
<organism evidence="1 2">
    <name type="scientific">Leucocoprinus birnbaumii</name>
    <dbReference type="NCBI Taxonomy" id="56174"/>
    <lineage>
        <taxon>Eukaryota</taxon>
        <taxon>Fungi</taxon>
        <taxon>Dikarya</taxon>
        <taxon>Basidiomycota</taxon>
        <taxon>Agaricomycotina</taxon>
        <taxon>Agaricomycetes</taxon>
        <taxon>Agaricomycetidae</taxon>
        <taxon>Agaricales</taxon>
        <taxon>Agaricineae</taxon>
        <taxon>Agaricaceae</taxon>
        <taxon>Leucocoprinus</taxon>
    </lineage>
</organism>
<comment type="caution">
    <text evidence="1">The sequence shown here is derived from an EMBL/GenBank/DDBJ whole genome shotgun (WGS) entry which is preliminary data.</text>
</comment>
<evidence type="ECO:0000313" key="1">
    <source>
        <dbReference type="EMBL" id="KAJ3564491.1"/>
    </source>
</evidence>
<dbReference type="Proteomes" id="UP001213000">
    <property type="component" value="Unassembled WGS sequence"/>
</dbReference>
<gene>
    <name evidence="1" type="ORF">NP233_g8261</name>
</gene>